<protein>
    <submittedName>
        <fullName evidence="2">Uncharacterized protein</fullName>
    </submittedName>
</protein>
<dbReference type="EnsemblMetazoa" id="AFAF020303-RA">
    <property type="protein sequence ID" value="AFAF020303-PA"/>
    <property type="gene ID" value="AFAF020303"/>
</dbReference>
<feature type="region of interest" description="Disordered" evidence="1">
    <location>
        <begin position="149"/>
        <end position="171"/>
    </location>
</feature>
<evidence type="ECO:0000256" key="1">
    <source>
        <dbReference type="SAM" id="MobiDB-lite"/>
    </source>
</evidence>
<dbReference type="Proteomes" id="UP000075886">
    <property type="component" value="Unassembled WGS sequence"/>
</dbReference>
<dbReference type="EMBL" id="AXCN02000838">
    <property type="status" value="NOT_ANNOTATED_CDS"/>
    <property type="molecule type" value="Genomic_DNA"/>
</dbReference>
<name>A0A182R034_9DIPT</name>
<evidence type="ECO:0000313" key="2">
    <source>
        <dbReference type="EnsemblMetazoa" id="AFAF020303-PA"/>
    </source>
</evidence>
<proteinExistence type="predicted"/>
<accession>A0A182R034</accession>
<dbReference type="VEuPathDB" id="VectorBase:AFAF020303"/>
<feature type="compositionally biased region" description="Basic and acidic residues" evidence="1">
    <location>
        <begin position="154"/>
        <end position="163"/>
    </location>
</feature>
<keyword evidence="3" id="KW-1185">Reference proteome</keyword>
<sequence>MVMLLLLLLLLLLLMWMILVVVVMVRCRRWLSPSSTCRRVPRCLTTARTTKTVLTAERVRPSSPVGGVLHVPTVRIADEEQNDCRDGRTRGTNVVAGSAVPVRGIVQEGAQRHPEQHRQRLGTLDETPRLGEVLAADALDRKHLQGVTVAAETEPVRPRREAEAPVVGHGR</sequence>
<dbReference type="AlphaFoldDB" id="A0A182R034"/>
<organism evidence="2 3">
    <name type="scientific">Anopheles farauti</name>
    <dbReference type="NCBI Taxonomy" id="69004"/>
    <lineage>
        <taxon>Eukaryota</taxon>
        <taxon>Metazoa</taxon>
        <taxon>Ecdysozoa</taxon>
        <taxon>Arthropoda</taxon>
        <taxon>Hexapoda</taxon>
        <taxon>Insecta</taxon>
        <taxon>Pterygota</taxon>
        <taxon>Neoptera</taxon>
        <taxon>Endopterygota</taxon>
        <taxon>Diptera</taxon>
        <taxon>Nematocera</taxon>
        <taxon>Culicoidea</taxon>
        <taxon>Culicidae</taxon>
        <taxon>Anophelinae</taxon>
        <taxon>Anopheles</taxon>
    </lineage>
</organism>
<reference evidence="3" key="1">
    <citation type="submission" date="2014-01" db="EMBL/GenBank/DDBJ databases">
        <title>The Genome Sequence of Anopheles farauti FAR1 (V2).</title>
        <authorList>
            <consortium name="The Broad Institute Genomics Platform"/>
            <person name="Neafsey D.E."/>
            <person name="Besansky N."/>
            <person name="Howell P."/>
            <person name="Walton C."/>
            <person name="Young S.K."/>
            <person name="Zeng Q."/>
            <person name="Gargeya S."/>
            <person name="Fitzgerald M."/>
            <person name="Haas B."/>
            <person name="Abouelleil A."/>
            <person name="Allen A.W."/>
            <person name="Alvarado L."/>
            <person name="Arachchi H.M."/>
            <person name="Berlin A.M."/>
            <person name="Chapman S.B."/>
            <person name="Gainer-Dewar J."/>
            <person name="Goldberg J."/>
            <person name="Griggs A."/>
            <person name="Gujja S."/>
            <person name="Hansen M."/>
            <person name="Howarth C."/>
            <person name="Imamovic A."/>
            <person name="Ireland A."/>
            <person name="Larimer J."/>
            <person name="McCowan C."/>
            <person name="Murphy C."/>
            <person name="Pearson M."/>
            <person name="Poon T.W."/>
            <person name="Priest M."/>
            <person name="Roberts A."/>
            <person name="Saif S."/>
            <person name="Shea T."/>
            <person name="Sisk P."/>
            <person name="Sykes S."/>
            <person name="Wortman J."/>
            <person name="Nusbaum C."/>
            <person name="Birren B."/>
        </authorList>
    </citation>
    <scope>NUCLEOTIDE SEQUENCE [LARGE SCALE GENOMIC DNA]</scope>
    <source>
        <strain evidence="3">FAR1</strain>
    </source>
</reference>
<evidence type="ECO:0000313" key="3">
    <source>
        <dbReference type="Proteomes" id="UP000075886"/>
    </source>
</evidence>
<reference evidence="2" key="2">
    <citation type="submission" date="2020-05" db="UniProtKB">
        <authorList>
            <consortium name="EnsemblMetazoa"/>
        </authorList>
    </citation>
    <scope>IDENTIFICATION</scope>
    <source>
        <strain evidence="2">FAR1</strain>
    </source>
</reference>